<feature type="region of interest" description="Disordered" evidence="1">
    <location>
        <begin position="151"/>
        <end position="201"/>
    </location>
</feature>
<proteinExistence type="predicted"/>
<sequence length="201" mass="21768">MNIKTVGLLATLLIPLTGCSEEYGSGADQEIYVHTSPEGAHCSLINKRGGWEIFNTPERINVTRGREALDVKCSNYKGWAGQARIGANGSAEGVADAVGSIQIDAIDSVFMKYPNEIVVKLSPPVHDTTGGYNLGGISEMSLEAIQRKREAEMEAMNPPPPIAKKAPEKQKAQRKSQPKKSHRKPIKTNDDCLPLGMRAAK</sequence>
<feature type="compositionally biased region" description="Basic residues" evidence="1">
    <location>
        <begin position="172"/>
        <end position="186"/>
    </location>
</feature>
<dbReference type="RefSeq" id="WP_077932006.1">
    <property type="nucleotide sequence ID" value="NZ_CP014688.1"/>
</dbReference>
<name>A0A1U9LJB1_9PROT</name>
<protein>
    <submittedName>
        <fullName evidence="2">Uncharacterized protein</fullName>
    </submittedName>
</protein>
<reference evidence="2 3" key="1">
    <citation type="submission" date="2016-03" db="EMBL/GenBank/DDBJ databases">
        <title>Acetic acid bacteria sequencing.</title>
        <authorList>
            <person name="Brandt J."/>
            <person name="Jakob F."/>
            <person name="Vogel R.F."/>
        </authorList>
    </citation>
    <scope>NUCLEOTIDE SEQUENCE [LARGE SCALE GENOMIC DNA]</scope>
    <source>
        <strain evidence="2 3">TMW2.1084</strain>
        <plasmid evidence="3">pac1084_1</plasmid>
    </source>
</reference>
<organism evidence="2 3">
    <name type="scientific">Acetobacter persici</name>
    <dbReference type="NCBI Taxonomy" id="1076596"/>
    <lineage>
        <taxon>Bacteria</taxon>
        <taxon>Pseudomonadati</taxon>
        <taxon>Pseudomonadota</taxon>
        <taxon>Alphaproteobacteria</taxon>
        <taxon>Acetobacterales</taxon>
        <taxon>Acetobacteraceae</taxon>
        <taxon>Acetobacter</taxon>
    </lineage>
</organism>
<dbReference type="EMBL" id="CP014688">
    <property type="protein sequence ID" value="AQT06380.1"/>
    <property type="molecule type" value="Genomic_DNA"/>
</dbReference>
<evidence type="ECO:0000313" key="3">
    <source>
        <dbReference type="Proteomes" id="UP000189055"/>
    </source>
</evidence>
<gene>
    <name evidence="2" type="ORF">A0U91_15305</name>
</gene>
<evidence type="ECO:0000313" key="2">
    <source>
        <dbReference type="EMBL" id="AQT06380.1"/>
    </source>
</evidence>
<geneLocation type="plasmid" evidence="3">
    <name>pac1084_1</name>
</geneLocation>
<accession>A0A1U9LJB1</accession>
<evidence type="ECO:0000256" key="1">
    <source>
        <dbReference type="SAM" id="MobiDB-lite"/>
    </source>
</evidence>
<dbReference type="KEGG" id="aper:A0U91_15305"/>
<keyword evidence="2" id="KW-0614">Plasmid</keyword>
<dbReference type="AlphaFoldDB" id="A0A1U9LJB1"/>
<dbReference type="Proteomes" id="UP000189055">
    <property type="component" value="Plasmid pAC1084_1"/>
</dbReference>